<dbReference type="Gene3D" id="3.40.50.1440">
    <property type="entry name" value="Tubulin/FtsZ, GTPase domain"/>
    <property type="match status" value="1"/>
</dbReference>
<organism evidence="6 8">
    <name type="scientific">Phytophthora cactorum</name>
    <dbReference type="NCBI Taxonomy" id="29920"/>
    <lineage>
        <taxon>Eukaryota</taxon>
        <taxon>Sar</taxon>
        <taxon>Stramenopiles</taxon>
        <taxon>Oomycota</taxon>
        <taxon>Peronosporomycetes</taxon>
        <taxon>Peronosporales</taxon>
        <taxon>Peronosporaceae</taxon>
        <taxon>Phytophthora</taxon>
    </lineage>
</organism>
<evidence type="ECO:0000256" key="1">
    <source>
        <dbReference type="ARBA" id="ARBA00007471"/>
    </source>
</evidence>
<dbReference type="CDD" id="cd10570">
    <property type="entry name" value="PH-GRAM"/>
    <property type="match status" value="1"/>
</dbReference>
<evidence type="ECO:0000259" key="5">
    <source>
        <dbReference type="PROSITE" id="PS51339"/>
    </source>
</evidence>
<dbReference type="InterPro" id="IPR016130">
    <property type="entry name" value="Tyr_Pase_AS"/>
</dbReference>
<dbReference type="PANTHER" id="PTHR10807">
    <property type="entry name" value="MYOTUBULARIN-RELATED"/>
    <property type="match status" value="1"/>
</dbReference>
<evidence type="ECO:0000256" key="2">
    <source>
        <dbReference type="PIRSR" id="PIRSR630564-1"/>
    </source>
</evidence>
<evidence type="ECO:0000256" key="4">
    <source>
        <dbReference type="SAM" id="Coils"/>
    </source>
</evidence>
<evidence type="ECO:0000313" key="8">
    <source>
        <dbReference type="Proteomes" id="UP000774804"/>
    </source>
</evidence>
<reference evidence="6" key="1">
    <citation type="submission" date="2018-10" db="EMBL/GenBank/DDBJ databases">
        <title>Effector identification in a new, highly contiguous assembly of the strawberry crown rot pathogen Phytophthora cactorum.</title>
        <authorList>
            <person name="Armitage A.D."/>
            <person name="Nellist C.F."/>
            <person name="Bates H."/>
            <person name="Vickerstaff R.J."/>
            <person name="Harrison R.J."/>
        </authorList>
    </citation>
    <scope>NUCLEOTIDE SEQUENCE</scope>
    <source>
        <strain evidence="6">4032</strain>
        <strain evidence="7">4040</strain>
    </source>
</reference>
<evidence type="ECO:0000256" key="3">
    <source>
        <dbReference type="PIRSR" id="PIRSR630564-2"/>
    </source>
</evidence>
<feature type="active site" description="Phosphocysteine intermediate" evidence="2">
    <location>
        <position position="912"/>
    </location>
</feature>
<feature type="binding site" evidence="3">
    <location>
        <begin position="912"/>
        <end position="918"/>
    </location>
    <ligand>
        <name>substrate</name>
    </ligand>
</feature>
<dbReference type="Proteomes" id="UP000774804">
    <property type="component" value="Unassembled WGS sequence"/>
</dbReference>
<evidence type="ECO:0000313" key="6">
    <source>
        <dbReference type="EMBL" id="KAG2932021.1"/>
    </source>
</evidence>
<name>A0A8T1CZE2_9STRA</name>
<dbReference type="SUPFAM" id="SSF52799">
    <property type="entry name" value="(Phosphotyrosine protein) phosphatases II"/>
    <property type="match status" value="1"/>
</dbReference>
<dbReference type="InterPro" id="IPR010569">
    <property type="entry name" value="Myotubularin-like_Pase_dom"/>
</dbReference>
<feature type="binding site" evidence="3">
    <location>
        <begin position="848"/>
        <end position="849"/>
    </location>
    <ligand>
        <name>substrate</name>
    </ligand>
</feature>
<dbReference type="Proteomes" id="UP000736787">
    <property type="component" value="Unassembled WGS sequence"/>
</dbReference>
<dbReference type="PROSITE" id="PS51339">
    <property type="entry name" value="PPASE_MYOTUBULARIN"/>
    <property type="match status" value="1"/>
</dbReference>
<dbReference type="InterPro" id="IPR030564">
    <property type="entry name" value="Myotubularin"/>
</dbReference>
<dbReference type="SUPFAM" id="SSF52490">
    <property type="entry name" value="Tubulin nucleotide-binding domain-like"/>
    <property type="match status" value="1"/>
</dbReference>
<dbReference type="EMBL" id="RCMI01000127">
    <property type="protein sequence ID" value="KAG2932021.1"/>
    <property type="molecule type" value="Genomic_DNA"/>
</dbReference>
<protein>
    <recommendedName>
        <fullName evidence="5">Myotubularin phosphatase domain-containing protein</fullName>
    </recommendedName>
</protein>
<dbReference type="InterPro" id="IPR011993">
    <property type="entry name" value="PH-like_dom_sf"/>
</dbReference>
<gene>
    <name evidence="6" type="ORF">PC115_g5941</name>
    <name evidence="7" type="ORF">PC117_g12703</name>
</gene>
<dbReference type="Gene3D" id="2.30.29.30">
    <property type="entry name" value="Pleckstrin-homology domain (PH domain)/Phosphotyrosine-binding domain (PTB)"/>
    <property type="match status" value="1"/>
</dbReference>
<proteinExistence type="inferred from homology"/>
<dbReference type="CDD" id="cd14507">
    <property type="entry name" value="PTP-MTM-like"/>
    <property type="match status" value="1"/>
</dbReference>
<comment type="caution">
    <text evidence="6">The sequence shown here is derived from an EMBL/GenBank/DDBJ whole genome shotgun (WGS) entry which is preliminary data.</text>
</comment>
<dbReference type="InterPro" id="IPR029021">
    <property type="entry name" value="Prot-tyrosine_phosphatase-like"/>
</dbReference>
<dbReference type="SUPFAM" id="SSF50729">
    <property type="entry name" value="PH domain-like"/>
    <property type="match status" value="1"/>
</dbReference>
<accession>A0A8T1CZE2</accession>
<dbReference type="PANTHER" id="PTHR10807:SF128">
    <property type="entry name" value="PHOSPHATIDYLINOSITOL-3,5-BISPHOSPHATE 3-PHOSPHATASE"/>
    <property type="match status" value="1"/>
</dbReference>
<dbReference type="AlphaFoldDB" id="A0A8T1CZE2"/>
<feature type="coiled-coil region" evidence="4">
    <location>
        <begin position="1103"/>
        <end position="1151"/>
    </location>
</feature>
<evidence type="ECO:0000313" key="7">
    <source>
        <dbReference type="EMBL" id="KAG2934286.1"/>
    </source>
</evidence>
<dbReference type="InterPro" id="IPR003595">
    <property type="entry name" value="Tyr_Pase_cat"/>
</dbReference>
<dbReference type="PROSITE" id="PS00383">
    <property type="entry name" value="TYR_PHOSPHATASE_1"/>
    <property type="match status" value="1"/>
</dbReference>
<feature type="domain" description="Myotubularin phosphatase" evidence="5">
    <location>
        <begin position="694"/>
        <end position="1089"/>
    </location>
</feature>
<comment type="similarity">
    <text evidence="1">Belongs to the protein-tyrosine phosphatase family. Non-receptor class myotubularin subfamily.</text>
</comment>
<dbReference type="GO" id="GO:0005737">
    <property type="term" value="C:cytoplasm"/>
    <property type="evidence" value="ECO:0007669"/>
    <property type="project" value="TreeGrafter"/>
</dbReference>
<dbReference type="VEuPathDB" id="FungiDB:PC110_g6719"/>
<dbReference type="VEuPathDB" id="FungiDB:PC110_g6718"/>
<dbReference type="SMART" id="SM00404">
    <property type="entry name" value="PTPc_motif"/>
    <property type="match status" value="1"/>
</dbReference>
<sequence>MVMEDTLRLQFGTAATTIGTQWVALQQANGVVKTPHVLAFEAKGRVRRQIRSTPKQQKDPMTWGGNVQVYDQSGAESATGSSNNGLWSWGRLNEHNLVEVDEFRPHMPLHNFYEGHAVSNGGNVGNTTLENAEDRVRTVLETCDQLRLVQGLVDMDSSWGGLAHEMMTYVAEECPGAVIMVVGNDWSYPMATDDEDAVFRAEPNVRDRTKIEARKRINVASSMALLSEVSHLLVPVAMSSSSLPSTSFSQLGMDRSNCGDVATVVATALELALSAHRGRSAYEIMEGLQPSTKVVELAASFPYSTDPTFLLQRISESVTNEVDRKSLTEDPFQNYSLLPAIQQAERRGLEEGHTNKTSYRRLHFRGSFNSNSSLRAAIDSFPVSPRDVALRWSDAFPLKLPETYRLQTLQSSSVDGISQLALSSRTGEYLSNLAQRAAKSDKRTLYEFTTAGMSPDAPEELASALAESTTHAAATIEVRKPPQRAKRNTVLVPKAKGSHSLPAGPRCQPKRWIGCSAVPVEEDSWTEVERQELDHATSFVSDSMYLVMESPAGALYMGETVHFKVHALCDQSTLGRVAGFNGKKKVAKDEDDDMMHGTLFLTSYRLLFRSFHHHEEELVEVHLHNIAELAEFRVNGKLGPMSQLEVSCKNFELIKFNFPGEAVSGDAYVKISQMLMGKLQPAAYVFARQPDTSGWAAYDPQAEFTRLGFKTPKSGAQIGGFRITHVNNNYKMSPTYPSSFVVPASVSDGELRKMSFFRARGRVPTVTYRHKNDAVVARCAQPLVGLRRKRCTSDEAYMVALRRECKGKLLFIDCRNQTSAYGNIALGGGFEVLDYYKDTNIMFMGIENIHSMRDSIRKLFDLIKNEIRGNERPNWLSCLESTRWLEHVRSILVSCSVCVAKLVEGTSLVIHCSDGWDRTAQITALVKLCADPFYRTVKGFQVLIEQEWCAFGHQFRARSGHTDTPAAYWEDDSTSPVFMQFVDAVWQLMRQFPCSFEFSERYLIALLDEVYSKRSGTFLHDNEEARMGSKTVIRCTSAWTLLEAHPQAVDFRNPFFMVPLSGEGSKEKSPTVLQCKWHTSSLAIWSSFYLRSLESNDSRDAWAKELQVTQRELQDQLSAAHQQLQSQVEQNSDLQSELEQLRRERAQLTRLLEGEVYSDTLNGLLVHEEDENEDGVLLSVTPVGESRTTLETSCSESGSTTPGASEIKVYSTTGVGCFLGGSMSQDFEILQSYFDPMRRETRSVDPTSTGNGCNDLFTRRITVEEVVR</sequence>
<dbReference type="InterPro" id="IPR036525">
    <property type="entry name" value="Tubulin/FtsZ_GTPase_sf"/>
</dbReference>
<dbReference type="EMBL" id="RCMK01000355">
    <property type="protein sequence ID" value="KAG2934286.1"/>
    <property type="molecule type" value="Genomic_DNA"/>
</dbReference>
<keyword evidence="4" id="KW-0175">Coiled coil</keyword>
<dbReference type="Pfam" id="PF06602">
    <property type="entry name" value="Myotub-related"/>
    <property type="match status" value="1"/>
</dbReference>